<evidence type="ECO:0000313" key="1">
    <source>
        <dbReference type="EMBL" id="NKE44959.1"/>
    </source>
</evidence>
<keyword evidence="2" id="KW-1185">Reference proteome</keyword>
<dbReference type="Gene3D" id="1.25.40.10">
    <property type="entry name" value="Tetratricopeptide repeat domain"/>
    <property type="match status" value="1"/>
</dbReference>
<reference evidence="1 2" key="1">
    <citation type="submission" date="2020-03" db="EMBL/GenBank/DDBJ databases">
        <title>Roseomonas selenitidurans sp. nov. isolated from soil.</title>
        <authorList>
            <person name="Liu H."/>
        </authorList>
    </citation>
    <scope>NUCLEOTIDE SEQUENCE [LARGE SCALE GENOMIC DNA]</scope>
    <source>
        <strain evidence="1 2">JCM 15073</strain>
    </source>
</reference>
<dbReference type="EMBL" id="JAAVTX010000003">
    <property type="protein sequence ID" value="NKE44959.1"/>
    <property type="molecule type" value="Genomic_DNA"/>
</dbReference>
<sequence length="86" mass="9016">MARLAPAIVALLIARGDEMLARGDISAARLLYTRAASAGSAAAATAMGRSFDPAVLGELGARGIRPDPEQAAYWYRRATELGATRQ</sequence>
<dbReference type="SUPFAM" id="SSF81901">
    <property type="entry name" value="HCP-like"/>
    <property type="match status" value="1"/>
</dbReference>
<dbReference type="Proteomes" id="UP000765160">
    <property type="component" value="Unassembled WGS sequence"/>
</dbReference>
<evidence type="ECO:0000313" key="2">
    <source>
        <dbReference type="Proteomes" id="UP000765160"/>
    </source>
</evidence>
<organism evidence="1 2">
    <name type="scientific">Falsiroseomonas frigidaquae</name>
    <dbReference type="NCBI Taxonomy" id="487318"/>
    <lineage>
        <taxon>Bacteria</taxon>
        <taxon>Pseudomonadati</taxon>
        <taxon>Pseudomonadota</taxon>
        <taxon>Alphaproteobacteria</taxon>
        <taxon>Acetobacterales</taxon>
        <taxon>Roseomonadaceae</taxon>
        <taxon>Falsiroseomonas</taxon>
    </lineage>
</organism>
<proteinExistence type="predicted"/>
<comment type="caution">
    <text evidence="1">The sequence shown here is derived from an EMBL/GenBank/DDBJ whole genome shotgun (WGS) entry which is preliminary data.</text>
</comment>
<dbReference type="Pfam" id="PF08238">
    <property type="entry name" value="Sel1"/>
    <property type="match status" value="2"/>
</dbReference>
<name>A0ABX1EY53_9PROT</name>
<protein>
    <recommendedName>
        <fullName evidence="3">Sel1 repeat family protein</fullName>
    </recommendedName>
</protein>
<dbReference type="InterPro" id="IPR011990">
    <property type="entry name" value="TPR-like_helical_dom_sf"/>
</dbReference>
<evidence type="ECO:0008006" key="3">
    <source>
        <dbReference type="Google" id="ProtNLM"/>
    </source>
</evidence>
<dbReference type="RefSeq" id="WP_168049459.1">
    <property type="nucleotide sequence ID" value="NZ_JAATJR010000003.1"/>
</dbReference>
<accession>A0ABX1EY53</accession>
<gene>
    <name evidence="1" type="ORF">HB662_09225</name>
</gene>
<dbReference type="InterPro" id="IPR006597">
    <property type="entry name" value="Sel1-like"/>
</dbReference>